<dbReference type="InterPro" id="IPR036514">
    <property type="entry name" value="SGNH_hydro_sf"/>
</dbReference>
<dbReference type="InterPro" id="IPR035669">
    <property type="entry name" value="SGNH_plant_lipase-like"/>
</dbReference>
<dbReference type="CDD" id="cd01837">
    <property type="entry name" value="SGNH_plant_lipase_like"/>
    <property type="match status" value="1"/>
</dbReference>
<dbReference type="Proteomes" id="UP001141806">
    <property type="component" value="Unassembled WGS sequence"/>
</dbReference>
<evidence type="ECO:0000313" key="7">
    <source>
        <dbReference type="Proteomes" id="UP001141806"/>
    </source>
</evidence>
<evidence type="ECO:0000256" key="4">
    <source>
        <dbReference type="ARBA" id="ARBA00023180"/>
    </source>
</evidence>
<dbReference type="FunFam" id="3.40.50.1110:FF:000009">
    <property type="entry name" value="GDSL esterase/lipase At1g09390"/>
    <property type="match status" value="1"/>
</dbReference>
<reference evidence="6" key="1">
    <citation type="journal article" date="2023" name="Plant J.">
        <title>The genome of the king protea, Protea cynaroides.</title>
        <authorList>
            <person name="Chang J."/>
            <person name="Duong T.A."/>
            <person name="Schoeman C."/>
            <person name="Ma X."/>
            <person name="Roodt D."/>
            <person name="Barker N."/>
            <person name="Li Z."/>
            <person name="Van de Peer Y."/>
            <person name="Mizrachi E."/>
        </authorList>
    </citation>
    <scope>NUCLEOTIDE SEQUENCE</scope>
    <source>
        <tissue evidence="6">Young leaves</tissue>
    </source>
</reference>
<dbReference type="Gene3D" id="3.40.50.1110">
    <property type="entry name" value="SGNH hydrolase"/>
    <property type="match status" value="1"/>
</dbReference>
<dbReference type="Pfam" id="PF00657">
    <property type="entry name" value="Lipase_GDSL"/>
    <property type="match status" value="1"/>
</dbReference>
<dbReference type="AlphaFoldDB" id="A0A9Q0KAE6"/>
<evidence type="ECO:0000256" key="2">
    <source>
        <dbReference type="ARBA" id="ARBA00022729"/>
    </source>
</evidence>
<protein>
    <recommendedName>
        <fullName evidence="8">Esterase</fullName>
    </recommendedName>
</protein>
<evidence type="ECO:0000256" key="5">
    <source>
        <dbReference type="SAM" id="SignalP"/>
    </source>
</evidence>
<dbReference type="EMBL" id="JAMYWD010000007">
    <property type="protein sequence ID" value="KAJ4966829.1"/>
    <property type="molecule type" value="Genomic_DNA"/>
</dbReference>
<dbReference type="GO" id="GO:0016788">
    <property type="term" value="F:hydrolase activity, acting on ester bonds"/>
    <property type="evidence" value="ECO:0007669"/>
    <property type="project" value="InterPro"/>
</dbReference>
<evidence type="ECO:0000256" key="1">
    <source>
        <dbReference type="ARBA" id="ARBA00008668"/>
    </source>
</evidence>
<keyword evidence="3" id="KW-0378">Hydrolase</keyword>
<dbReference type="PANTHER" id="PTHR22835">
    <property type="entry name" value="ZINC FINGER FYVE DOMAIN CONTAINING PROTEIN"/>
    <property type="match status" value="1"/>
</dbReference>
<gene>
    <name evidence="6" type="ORF">NE237_018678</name>
</gene>
<feature type="chain" id="PRO_5040508777" description="Esterase" evidence="5">
    <location>
        <begin position="27"/>
        <end position="384"/>
    </location>
</feature>
<dbReference type="OrthoDB" id="1600564at2759"/>
<proteinExistence type="inferred from homology"/>
<accession>A0A9Q0KAE6</accession>
<evidence type="ECO:0000256" key="3">
    <source>
        <dbReference type="ARBA" id="ARBA00022801"/>
    </source>
</evidence>
<evidence type="ECO:0000313" key="6">
    <source>
        <dbReference type="EMBL" id="KAJ4966829.1"/>
    </source>
</evidence>
<keyword evidence="4" id="KW-0325">Glycoprotein</keyword>
<comment type="similarity">
    <text evidence="1">Belongs to the 'GDSL' lipolytic enzyme family.</text>
</comment>
<sequence length="384" mass="42724">MEIYKVLYFLIILCYCTLDFNNQALAAKSCEFPAIFNFGDSNSDTGGLSAAFTPPNPPYGETFFHMPAGRYSDGRLIMDFIAESLGLEYLSAYLDSVGSNFTHGANFATAASTIRPQTRGLTEGGFSPFYLQVQYEQFQQFKNRSQKVRNQGNIYREILPKGEYFPQALYTFDIGQNDLAAGFFGNLSVQEVNATIPDIISQFYTDFKSVYDEGARSFWIHNTVPFGCLPYALASLPVNASEYDEAGCIIPYNKVAEYFNQKLKETVVELSKELPSAAITYVDIYAVKYRLISHAEKYGFEYPLVACCGSGGKYNYNSNAACGDTITVNGTKTVVGSCENPSVRVNWDGIHFTEAANKWIFDQIVDGNFSDPPVPLKMACHKFA</sequence>
<keyword evidence="7" id="KW-1185">Reference proteome</keyword>
<dbReference type="InterPro" id="IPR001087">
    <property type="entry name" value="GDSL"/>
</dbReference>
<organism evidence="6 7">
    <name type="scientific">Protea cynaroides</name>
    <dbReference type="NCBI Taxonomy" id="273540"/>
    <lineage>
        <taxon>Eukaryota</taxon>
        <taxon>Viridiplantae</taxon>
        <taxon>Streptophyta</taxon>
        <taxon>Embryophyta</taxon>
        <taxon>Tracheophyta</taxon>
        <taxon>Spermatophyta</taxon>
        <taxon>Magnoliopsida</taxon>
        <taxon>Proteales</taxon>
        <taxon>Proteaceae</taxon>
        <taxon>Protea</taxon>
    </lineage>
</organism>
<dbReference type="PANTHER" id="PTHR22835:SF292">
    <property type="entry name" value="ESTERASE-LIKE ISOFORM X1"/>
    <property type="match status" value="1"/>
</dbReference>
<comment type="caution">
    <text evidence="6">The sequence shown here is derived from an EMBL/GenBank/DDBJ whole genome shotgun (WGS) entry which is preliminary data.</text>
</comment>
<keyword evidence="2 5" id="KW-0732">Signal</keyword>
<feature type="signal peptide" evidence="5">
    <location>
        <begin position="1"/>
        <end position="26"/>
    </location>
</feature>
<name>A0A9Q0KAE6_9MAGN</name>
<evidence type="ECO:0008006" key="8">
    <source>
        <dbReference type="Google" id="ProtNLM"/>
    </source>
</evidence>